<reference evidence="2 3" key="1">
    <citation type="journal article" date="2021" name="Genome Biol.">
        <title>AFLAP: assembly-free linkage analysis pipeline using k-mers from genome sequencing data.</title>
        <authorList>
            <person name="Fletcher K."/>
            <person name="Zhang L."/>
            <person name="Gil J."/>
            <person name="Han R."/>
            <person name="Cavanaugh K."/>
            <person name="Michelmore R."/>
        </authorList>
    </citation>
    <scope>NUCLEOTIDE SEQUENCE [LARGE SCALE GENOMIC DNA]</scope>
    <source>
        <strain evidence="2 3">SF5</strain>
    </source>
</reference>
<feature type="compositionally biased region" description="Basic and acidic residues" evidence="1">
    <location>
        <begin position="39"/>
        <end position="50"/>
    </location>
</feature>
<feature type="region of interest" description="Disordered" evidence="1">
    <location>
        <begin position="1"/>
        <end position="97"/>
    </location>
</feature>
<dbReference type="KEGG" id="blac:94344708"/>
<keyword evidence="3" id="KW-1185">Reference proteome</keyword>
<feature type="compositionally biased region" description="Basic and acidic residues" evidence="1">
    <location>
        <begin position="68"/>
        <end position="79"/>
    </location>
</feature>
<dbReference type="GeneID" id="94344708"/>
<evidence type="ECO:0000256" key="1">
    <source>
        <dbReference type="SAM" id="MobiDB-lite"/>
    </source>
</evidence>
<comment type="caution">
    <text evidence="2">The sequence shown here is derived from an EMBL/GenBank/DDBJ whole genome shotgun (WGS) entry which is preliminary data.</text>
</comment>
<sequence>MLEQYAGIERRMAEESDEFDSKKGTRDRLTEQEPLQTEAGHRNDAEEVARTEANSPPPQEDGVEDEVKEPVPESERDEPPQIVDGQEEEVAFPEMFREEIKDSKKKYLDLPPR</sequence>
<evidence type="ECO:0000313" key="2">
    <source>
        <dbReference type="EMBL" id="TDH68632.1"/>
    </source>
</evidence>
<evidence type="ECO:0000313" key="3">
    <source>
        <dbReference type="Proteomes" id="UP000294530"/>
    </source>
</evidence>
<name>A0A976FKT3_BRELC</name>
<organism evidence="2 3">
    <name type="scientific">Bremia lactucae</name>
    <name type="common">Lettuce downy mildew</name>
    <dbReference type="NCBI Taxonomy" id="4779"/>
    <lineage>
        <taxon>Eukaryota</taxon>
        <taxon>Sar</taxon>
        <taxon>Stramenopiles</taxon>
        <taxon>Oomycota</taxon>
        <taxon>Peronosporomycetes</taxon>
        <taxon>Peronosporales</taxon>
        <taxon>Peronosporaceae</taxon>
        <taxon>Bremia</taxon>
    </lineage>
</organism>
<dbReference type="EMBL" id="SHOA02000016">
    <property type="protein sequence ID" value="TDH68632.1"/>
    <property type="molecule type" value="Genomic_DNA"/>
</dbReference>
<protein>
    <submittedName>
        <fullName evidence="2">Uncharacterized protein</fullName>
    </submittedName>
</protein>
<dbReference type="RefSeq" id="XP_067818131.1">
    <property type="nucleotide sequence ID" value="XM_067959037.1"/>
</dbReference>
<gene>
    <name evidence="2" type="ORF">CCR75_000932</name>
</gene>
<feature type="compositionally biased region" description="Basic and acidic residues" evidence="1">
    <location>
        <begin position="8"/>
        <end position="31"/>
    </location>
</feature>
<accession>A0A976FKT3</accession>
<proteinExistence type="predicted"/>
<dbReference type="AlphaFoldDB" id="A0A976FKT3"/>
<dbReference type="Proteomes" id="UP000294530">
    <property type="component" value="Unassembled WGS sequence"/>
</dbReference>